<evidence type="ECO:0000256" key="10">
    <source>
        <dbReference type="HAMAP-Rule" id="MF_01959"/>
    </source>
</evidence>
<feature type="topological domain" description="Cytoplasmic" evidence="10">
    <location>
        <begin position="1"/>
        <end position="9"/>
    </location>
</feature>
<evidence type="ECO:0000256" key="8">
    <source>
        <dbReference type="ARBA" id="ARBA00023004"/>
    </source>
</evidence>
<dbReference type="Proteomes" id="UP000315825">
    <property type="component" value="Unassembled WGS sequence"/>
</dbReference>
<dbReference type="Pfam" id="PF03100">
    <property type="entry name" value="CcmE"/>
    <property type="match status" value="1"/>
</dbReference>
<comment type="caution">
    <text evidence="13">The sequence shown here is derived from an EMBL/GenBank/DDBJ whole genome shotgun (WGS) entry which is preliminary data.</text>
</comment>
<feature type="topological domain" description="Extracellular" evidence="10">
    <location>
        <begin position="31"/>
        <end position="139"/>
    </location>
</feature>
<dbReference type="SUPFAM" id="SSF82093">
    <property type="entry name" value="Heme chaperone CcmE"/>
    <property type="match status" value="1"/>
</dbReference>
<evidence type="ECO:0000313" key="13">
    <source>
        <dbReference type="EMBL" id="RZO26247.1"/>
    </source>
</evidence>
<keyword evidence="4 10" id="KW-0479">Metal-binding</keyword>
<evidence type="ECO:0000256" key="9">
    <source>
        <dbReference type="ARBA" id="ARBA00023136"/>
    </source>
</evidence>
<evidence type="ECO:0000256" key="12">
    <source>
        <dbReference type="SAM" id="Phobius"/>
    </source>
</evidence>
<comment type="subcellular location">
    <subcellularLocation>
        <location evidence="10">Cell membrane</location>
        <topology evidence="10">Single-pass type II membrane protein</topology>
    </subcellularLocation>
    <subcellularLocation>
        <location evidence="1">Membrane</location>
    </subcellularLocation>
</comment>
<dbReference type="NCBIfam" id="NF009727">
    <property type="entry name" value="PRK13254.1-1"/>
    <property type="match status" value="1"/>
</dbReference>
<keyword evidence="5 10" id="KW-0201">Cytochrome c-type biogenesis</keyword>
<feature type="binding site" description="axial binding residue" evidence="10 11">
    <location>
        <position position="130"/>
    </location>
    <ligand>
        <name>heme</name>
        <dbReference type="ChEBI" id="CHEBI:30413"/>
    </ligand>
    <ligandPart>
        <name>Fe</name>
        <dbReference type="ChEBI" id="CHEBI:18248"/>
    </ligandPart>
</feature>
<dbReference type="GO" id="GO:0005886">
    <property type="term" value="C:plasma membrane"/>
    <property type="evidence" value="ECO:0007669"/>
    <property type="project" value="UniProtKB-SubCell"/>
</dbReference>
<evidence type="ECO:0000256" key="5">
    <source>
        <dbReference type="ARBA" id="ARBA00022748"/>
    </source>
</evidence>
<proteinExistence type="inferred from homology"/>
<keyword evidence="9 10" id="KW-0472">Membrane</keyword>
<protein>
    <recommendedName>
        <fullName evidence="10">Cytochrome c-type biogenesis protein CcmE</fullName>
    </recommendedName>
    <alternativeName>
        <fullName evidence="10">Cytochrome c maturation protein E</fullName>
    </alternativeName>
    <alternativeName>
        <fullName evidence="10">Heme chaperone CcmE</fullName>
    </alternativeName>
</protein>
<evidence type="ECO:0000256" key="6">
    <source>
        <dbReference type="ARBA" id="ARBA00022968"/>
    </source>
</evidence>
<evidence type="ECO:0000256" key="3">
    <source>
        <dbReference type="ARBA" id="ARBA00022692"/>
    </source>
</evidence>
<keyword evidence="7 10" id="KW-1133">Transmembrane helix</keyword>
<evidence type="ECO:0000256" key="7">
    <source>
        <dbReference type="ARBA" id="ARBA00022989"/>
    </source>
</evidence>
<comment type="function">
    <text evidence="10">Heme chaperone required for the biogenesis of c-type cytochromes. Transiently binds heme delivered by CcmC and transfers the heme to apo-cytochromes in a process facilitated by CcmF and CcmH.</text>
</comment>
<dbReference type="GO" id="GO:0020037">
    <property type="term" value="F:heme binding"/>
    <property type="evidence" value="ECO:0007669"/>
    <property type="project" value="InterPro"/>
</dbReference>
<comment type="similarity">
    <text evidence="10">Belongs to the CcmE/CycJ family.</text>
</comment>
<dbReference type="Gene3D" id="2.40.50.140">
    <property type="entry name" value="Nucleic acid-binding proteins"/>
    <property type="match status" value="1"/>
</dbReference>
<evidence type="ECO:0000256" key="2">
    <source>
        <dbReference type="ARBA" id="ARBA00022617"/>
    </source>
</evidence>
<sequence length="139" mass="15605">MIRQNRANKIYLILFSFISIALIIYFVIKALEKNIDLYLTPTQIISGDYNTLTKFNLGGMVEGGSFQEVGANSPTVTFTVTDFSNSINVIYSGVLPNLFKENSGVVATGYLNENNEFEAIEILAKHDENYMPIELYNDD</sequence>
<evidence type="ECO:0000256" key="1">
    <source>
        <dbReference type="ARBA" id="ARBA00004370"/>
    </source>
</evidence>
<keyword evidence="3 10" id="KW-0812">Transmembrane</keyword>
<feature type="binding site" description="covalent" evidence="10 11">
    <location>
        <position position="126"/>
    </location>
    <ligand>
        <name>heme</name>
        <dbReference type="ChEBI" id="CHEBI:30413"/>
    </ligand>
</feature>
<keyword evidence="6 10" id="KW-0735">Signal-anchor</keyword>
<dbReference type="PANTHER" id="PTHR34128">
    <property type="entry name" value="CYTOCHROME C-TYPE BIOGENESIS PROTEIN CCME HOMOLOG, MITOCHONDRIAL"/>
    <property type="match status" value="1"/>
</dbReference>
<evidence type="ECO:0000313" key="14">
    <source>
        <dbReference type="Proteomes" id="UP000315825"/>
    </source>
</evidence>
<name>A0A520MYF1_9GAMM</name>
<keyword evidence="8 10" id="KW-0408">Iron</keyword>
<organism evidence="13 14">
    <name type="scientific">SAR86 cluster bacterium</name>
    <dbReference type="NCBI Taxonomy" id="2030880"/>
    <lineage>
        <taxon>Bacteria</taxon>
        <taxon>Pseudomonadati</taxon>
        <taxon>Pseudomonadota</taxon>
        <taxon>Gammaproteobacteria</taxon>
        <taxon>SAR86 cluster</taxon>
    </lineage>
</organism>
<reference evidence="13 14" key="1">
    <citation type="submission" date="2019-02" db="EMBL/GenBank/DDBJ databases">
        <title>Prokaryotic population dynamics and viral predation in marine succession experiment using metagenomics: the confinement effect.</title>
        <authorList>
            <person name="Haro-Moreno J.M."/>
            <person name="Rodriguez-Valera F."/>
            <person name="Lopez-Perez M."/>
        </authorList>
    </citation>
    <scope>NUCLEOTIDE SEQUENCE [LARGE SCALE GENOMIC DNA]</scope>
    <source>
        <strain evidence="13">MED-G159</strain>
    </source>
</reference>
<dbReference type="PANTHER" id="PTHR34128:SF2">
    <property type="entry name" value="CYTOCHROME C-TYPE BIOGENESIS PROTEIN CCME HOMOLOG, MITOCHONDRIAL"/>
    <property type="match status" value="1"/>
</dbReference>
<gene>
    <name evidence="10 13" type="primary">ccmE</name>
    <name evidence="10" type="synonym">cycJ</name>
    <name evidence="13" type="ORF">EVA92_03005</name>
</gene>
<dbReference type="InterPro" id="IPR004329">
    <property type="entry name" value="CcmE"/>
</dbReference>
<dbReference type="HAMAP" id="MF_01959">
    <property type="entry name" value="CcmE"/>
    <property type="match status" value="1"/>
</dbReference>
<dbReference type="AlphaFoldDB" id="A0A520MYF1"/>
<accession>A0A520MYF1</accession>
<dbReference type="InterPro" id="IPR036127">
    <property type="entry name" value="CcmE-like_sf"/>
</dbReference>
<keyword evidence="10" id="KW-1003">Cell membrane</keyword>
<dbReference type="GO" id="GO:0017004">
    <property type="term" value="P:cytochrome complex assembly"/>
    <property type="evidence" value="ECO:0007669"/>
    <property type="project" value="UniProtKB-KW"/>
</dbReference>
<evidence type="ECO:0000256" key="4">
    <source>
        <dbReference type="ARBA" id="ARBA00022723"/>
    </source>
</evidence>
<dbReference type="GO" id="GO:0017003">
    <property type="term" value="P:protein-heme linkage"/>
    <property type="evidence" value="ECO:0007669"/>
    <property type="project" value="UniProtKB-UniRule"/>
</dbReference>
<dbReference type="EMBL" id="SHBE01000005">
    <property type="protein sequence ID" value="RZO26247.1"/>
    <property type="molecule type" value="Genomic_DNA"/>
</dbReference>
<feature type="transmembrane region" description="Helical" evidence="12">
    <location>
        <begin position="12"/>
        <end position="31"/>
    </location>
</feature>
<dbReference type="GO" id="GO:0046872">
    <property type="term" value="F:metal ion binding"/>
    <property type="evidence" value="ECO:0007669"/>
    <property type="project" value="UniProtKB-KW"/>
</dbReference>
<keyword evidence="2 10" id="KW-0349">Heme</keyword>
<evidence type="ECO:0000256" key="11">
    <source>
        <dbReference type="PIRSR" id="PIRSR604329-50"/>
    </source>
</evidence>
<dbReference type="InterPro" id="IPR012340">
    <property type="entry name" value="NA-bd_OB-fold"/>
</dbReference>